<dbReference type="InterPro" id="IPR050811">
    <property type="entry name" value="Phosphate_ABC_transporter"/>
</dbReference>
<evidence type="ECO:0000313" key="5">
    <source>
        <dbReference type="EMBL" id="MFB2837911.1"/>
    </source>
</evidence>
<dbReference type="SUPFAM" id="SSF53850">
    <property type="entry name" value="Periplasmic binding protein-like II"/>
    <property type="match status" value="1"/>
</dbReference>
<evidence type="ECO:0000256" key="2">
    <source>
        <dbReference type="SAM" id="MobiDB-lite"/>
    </source>
</evidence>
<reference evidence="5 6" key="1">
    <citation type="submission" date="2024-09" db="EMBL/GenBank/DDBJ databases">
        <title>Floridaenema gen nov. (Aerosakkonemataceae, Aerosakkonematales ord. nov., Cyanobacteria) from benthic tropical and subtropical fresh waters, with the description of four new species.</title>
        <authorList>
            <person name="Moretto J.A."/>
            <person name="Berthold D.E."/>
            <person name="Lefler F.W."/>
            <person name="Huang I.-S."/>
            <person name="Laughinghouse H. IV."/>
        </authorList>
    </citation>
    <scope>NUCLEOTIDE SEQUENCE [LARGE SCALE GENOMIC DNA]</scope>
    <source>
        <strain evidence="5 6">BLCC-F167</strain>
    </source>
</reference>
<dbReference type="Pfam" id="PF12849">
    <property type="entry name" value="PBP_like_2"/>
    <property type="match status" value="1"/>
</dbReference>
<evidence type="ECO:0000256" key="1">
    <source>
        <dbReference type="ARBA" id="ARBA00022729"/>
    </source>
</evidence>
<feature type="region of interest" description="Disordered" evidence="2">
    <location>
        <begin position="94"/>
        <end position="113"/>
    </location>
</feature>
<feature type="transmembrane region" description="Helical" evidence="3">
    <location>
        <begin position="56"/>
        <end position="77"/>
    </location>
</feature>
<comment type="caution">
    <text evidence="5">The sequence shown here is derived from an EMBL/GenBank/DDBJ whole genome shotgun (WGS) entry which is preliminary data.</text>
</comment>
<dbReference type="PANTHER" id="PTHR30570:SF1">
    <property type="entry name" value="PHOSPHATE-BINDING PROTEIN PSTS"/>
    <property type="match status" value="1"/>
</dbReference>
<dbReference type="InterPro" id="IPR024370">
    <property type="entry name" value="PBP_domain"/>
</dbReference>
<evidence type="ECO:0000313" key="6">
    <source>
        <dbReference type="Proteomes" id="UP001576780"/>
    </source>
</evidence>
<gene>
    <name evidence="5" type="ORF">ACE1CA_25705</name>
</gene>
<organism evidence="5 6">
    <name type="scientific">Floridaenema evergladense BLCC-F167</name>
    <dbReference type="NCBI Taxonomy" id="3153639"/>
    <lineage>
        <taxon>Bacteria</taxon>
        <taxon>Bacillati</taxon>
        <taxon>Cyanobacteriota</taxon>
        <taxon>Cyanophyceae</taxon>
        <taxon>Oscillatoriophycideae</taxon>
        <taxon>Aerosakkonematales</taxon>
        <taxon>Aerosakkonemataceae</taxon>
        <taxon>Floridanema</taxon>
        <taxon>Floridanema evergladense</taxon>
    </lineage>
</organism>
<accession>A0ABV4WSQ1</accession>
<proteinExistence type="predicted"/>
<evidence type="ECO:0000256" key="3">
    <source>
        <dbReference type="SAM" id="Phobius"/>
    </source>
</evidence>
<evidence type="ECO:0000259" key="4">
    <source>
        <dbReference type="Pfam" id="PF12849"/>
    </source>
</evidence>
<name>A0ABV4WSQ1_9CYAN</name>
<dbReference type="Gene3D" id="3.40.190.10">
    <property type="entry name" value="Periplasmic binding protein-like II"/>
    <property type="match status" value="2"/>
</dbReference>
<keyword evidence="3" id="KW-1133">Transmembrane helix</keyword>
<feature type="domain" description="PBP" evidence="4">
    <location>
        <begin position="137"/>
        <end position="394"/>
    </location>
</feature>
<dbReference type="CDD" id="cd13566">
    <property type="entry name" value="PBP2_phosphate"/>
    <property type="match status" value="1"/>
</dbReference>
<dbReference type="EMBL" id="JBHFNT010000229">
    <property type="protein sequence ID" value="MFB2837911.1"/>
    <property type="molecule type" value="Genomic_DNA"/>
</dbReference>
<protein>
    <submittedName>
        <fullName evidence="5">PstS family phosphate ABC transporter substrate-binding protein</fullName>
    </submittedName>
</protein>
<feature type="region of interest" description="Disordered" evidence="2">
    <location>
        <begin position="1"/>
        <end position="25"/>
    </location>
</feature>
<keyword evidence="3" id="KW-0812">Transmembrane</keyword>
<dbReference type="Proteomes" id="UP001576780">
    <property type="component" value="Unassembled WGS sequence"/>
</dbReference>
<dbReference type="PANTHER" id="PTHR30570">
    <property type="entry name" value="PERIPLASMIC PHOSPHATE BINDING COMPONENT OF PHOSPHATE ABC TRANSPORTER"/>
    <property type="match status" value="1"/>
</dbReference>
<feature type="compositionally biased region" description="Low complexity" evidence="2">
    <location>
        <begin position="94"/>
        <end position="109"/>
    </location>
</feature>
<sequence>MSSQNIWTCKGVKKDGTPSVSGSHEPFDNFGPNCAVCGLAREEVVGSKTGGGVPPIAIFAGGAVALALLGGVIYFLLPQPPTPTPVAVTPTPTPVAVPTTTSPPTTPTTGSSVNPAAVVTTYRILSDVPNVPSTVANYGGSTTFAPLRSPQIVSLISQAHPGFQLRYVEPTSGKKPGSGTGIRMLLDGQLSFAQSSRSVETAEFDEAKTKGFSLEQIPVAIDGIAFYVNPKLNITGLNLSQIKDIFTGKITNWKQVGGPDLPITLVSRPLSDGGTPEYFHKEVLGGENFASNLQEVRDTTTGIQTVAKTPGSIGFATASEVINQQTIRPLPIGKDGSQAFVSPCGDSSCKTVNNTAFSDNSYPITRRLFIIVKRDGKIDEQSGVAYVNLILSDEGQKLVEQAGFVPIRR</sequence>
<keyword evidence="1" id="KW-0732">Signal</keyword>
<dbReference type="RefSeq" id="WP_413280248.1">
    <property type="nucleotide sequence ID" value="NZ_JBHFNT010000229.1"/>
</dbReference>
<keyword evidence="3" id="KW-0472">Membrane</keyword>
<keyword evidence="6" id="KW-1185">Reference proteome</keyword>